<feature type="region of interest" description="Disordered" evidence="1">
    <location>
        <begin position="1"/>
        <end position="21"/>
    </location>
</feature>
<dbReference type="InterPro" id="IPR051781">
    <property type="entry name" value="Metallo-dep_Hydrolase"/>
</dbReference>
<dbReference type="Proteomes" id="UP000076632">
    <property type="component" value="Unassembled WGS sequence"/>
</dbReference>
<dbReference type="OMA" id="DGFKPYD"/>
<dbReference type="STRING" id="1328760.A0A165H6R3"/>
<keyword evidence="5" id="KW-1185">Reference proteome</keyword>
<dbReference type="AlphaFoldDB" id="A0A165H6R3"/>
<keyword evidence="2" id="KW-0812">Transmembrane</keyword>
<keyword evidence="2" id="KW-1133">Transmembrane helix</keyword>
<dbReference type="GO" id="GO:0016810">
    <property type="term" value="F:hydrolase activity, acting on carbon-nitrogen (but not peptide) bonds"/>
    <property type="evidence" value="ECO:0007669"/>
    <property type="project" value="InterPro"/>
</dbReference>
<feature type="transmembrane region" description="Helical" evidence="2">
    <location>
        <begin position="31"/>
        <end position="53"/>
    </location>
</feature>
<dbReference type="InterPro" id="IPR011059">
    <property type="entry name" value="Metal-dep_hydrolase_composite"/>
</dbReference>
<evidence type="ECO:0000256" key="2">
    <source>
        <dbReference type="SAM" id="Phobius"/>
    </source>
</evidence>
<evidence type="ECO:0000259" key="3">
    <source>
        <dbReference type="Pfam" id="PF01979"/>
    </source>
</evidence>
<dbReference type="InterPro" id="IPR006680">
    <property type="entry name" value="Amidohydro-rel"/>
</dbReference>
<dbReference type="Gene3D" id="3.20.20.140">
    <property type="entry name" value="Metal-dependent hydrolases"/>
    <property type="match status" value="2"/>
</dbReference>
<dbReference type="InterPro" id="IPR032466">
    <property type="entry name" value="Metal_Hydrolase"/>
</dbReference>
<dbReference type="RefSeq" id="XP_018188618.1">
    <property type="nucleotide sequence ID" value="XM_018330530.1"/>
</dbReference>
<dbReference type="PANTHER" id="PTHR43135">
    <property type="entry name" value="ALPHA-D-RIBOSE 1-METHYLPHOSPHONATE 5-TRIPHOSPHATE DIPHOSPHATASE"/>
    <property type="match status" value="1"/>
</dbReference>
<gene>
    <name evidence="4" type="ORF">L228DRAFT_230245</name>
</gene>
<sequence>MAGKNGILAEPPPYEQSEHAPRWCRPGRRRIARALLTLAVLIAVLQLGSVFSINNLPVTTTEQDAFVKGLDQCRLSQNRGAPINVASASRDNPRWNAAVGQQTTVVIKNASLFDGETTLSDAFDITFESGVIHSVSKSSSNADLPKQARVINAHGRFVTPGLVDIHSHHLLIPFPELPATRDVNERPLLGPITPFVRALDGFKAYDPAIKIIASGGITSSLVLPGSANIVGGEAFLVKNLPLAGKDGEPVAAELLLEDGVPEENRQRYLKMACGENPKGIYGYTRLGLTWLLREHLDEARKLQERQNSWCEAAVNAATSTFGKSQRLPTFLRDQGFFPSSLKYETTLALLRGELNVNIHCYEPQDFEDVLNVLHEFGVHPQAFHHALEAWQVPEFLKHAEENITIATFADNGFFKAEAYGSNLRAPKILNDHGIPVALKSDHTGEGNYAKYLADQAAVSHSFGLPTDNALQSITSIPARSLNQAHRIGFVRPGYDADLVIWDDHPLQVGATPSHVFVDGRAVVDDKPKSNAAAAQKGKPQQAPAIRPSISLEQRESICDRVQGGKSKVLFTGIKKALVDTPAHLTETAEELALVVKDGQITCFDTTPVCVGTQNIGDDTTHIKLQNGYLTPGLIAFGNTLGIQSIPSESSTGDGSVGRSGDPLDEQKRLHFAKYGVHLHDRALVRSSVGGVTKAVSAPLFGGSIVQGVSVGLRTSENVTLLDGGIWQDEVALHLVIGQKSKGNDDTPTVSAGIERLRQILEGGEGTSTGSHSSIYARAANGSIPVVIQAFNEDDIAQIILIKRDFPTANLVLFGGHGAPLVAKPLADAGIPVIFTGNRGAPDTWEKRHLLTGPPLTESPAKILTDAGVSFALAITGDSKVYSLAQEAQWAAKYAGLTEKQAISLVSTNIETILGLRPKTSLSEQGLLPHGDVVVWEGNPLKGEGSVVVSIQEDGRIGDCWPEGRVAAI</sequence>
<accession>A0A165H6R3</accession>
<protein>
    <submittedName>
        <fullName evidence="4">Amidohydrolase</fullName>
    </submittedName>
</protein>
<keyword evidence="4" id="KW-0378">Hydrolase</keyword>
<dbReference type="InParanoid" id="A0A165H6R3"/>
<keyword evidence="2" id="KW-0472">Membrane</keyword>
<dbReference type="GeneID" id="28895667"/>
<evidence type="ECO:0000313" key="5">
    <source>
        <dbReference type="Proteomes" id="UP000076632"/>
    </source>
</evidence>
<dbReference type="Pfam" id="PF01979">
    <property type="entry name" value="Amidohydro_1"/>
    <property type="match status" value="1"/>
</dbReference>
<proteinExistence type="predicted"/>
<dbReference type="PANTHER" id="PTHR43135:SF3">
    <property type="entry name" value="ALPHA-D-RIBOSE 1-METHYLPHOSPHONATE 5-TRIPHOSPHATE DIPHOSPHATASE"/>
    <property type="match status" value="1"/>
</dbReference>
<dbReference type="SUPFAM" id="SSF51556">
    <property type="entry name" value="Metallo-dependent hydrolases"/>
    <property type="match status" value="2"/>
</dbReference>
<organism evidence="4 5">
    <name type="scientific">Xylona heveae (strain CBS 132557 / TC161)</name>
    <dbReference type="NCBI Taxonomy" id="1328760"/>
    <lineage>
        <taxon>Eukaryota</taxon>
        <taxon>Fungi</taxon>
        <taxon>Dikarya</taxon>
        <taxon>Ascomycota</taxon>
        <taxon>Pezizomycotina</taxon>
        <taxon>Xylonomycetes</taxon>
        <taxon>Xylonales</taxon>
        <taxon>Xylonaceae</taxon>
        <taxon>Xylona</taxon>
    </lineage>
</organism>
<dbReference type="OrthoDB" id="10258955at2759"/>
<reference evidence="4 5" key="1">
    <citation type="journal article" date="2016" name="Fungal Biol.">
        <title>The genome of Xylona heveae provides a window into fungal endophytism.</title>
        <authorList>
            <person name="Gazis R."/>
            <person name="Kuo A."/>
            <person name="Riley R."/>
            <person name="LaButti K."/>
            <person name="Lipzen A."/>
            <person name="Lin J."/>
            <person name="Amirebrahimi M."/>
            <person name="Hesse C.N."/>
            <person name="Spatafora J.W."/>
            <person name="Henrissat B."/>
            <person name="Hainaut M."/>
            <person name="Grigoriev I.V."/>
            <person name="Hibbett D.S."/>
        </authorList>
    </citation>
    <scope>NUCLEOTIDE SEQUENCE [LARGE SCALE GENOMIC DNA]</scope>
    <source>
        <strain evidence="4 5">TC161</strain>
    </source>
</reference>
<feature type="domain" description="Amidohydrolase-related" evidence="3">
    <location>
        <begin position="411"/>
        <end position="522"/>
    </location>
</feature>
<evidence type="ECO:0000256" key="1">
    <source>
        <dbReference type="SAM" id="MobiDB-lite"/>
    </source>
</evidence>
<dbReference type="EMBL" id="KV407458">
    <property type="protein sequence ID" value="KZF23063.1"/>
    <property type="molecule type" value="Genomic_DNA"/>
</dbReference>
<dbReference type="SUPFAM" id="SSF51338">
    <property type="entry name" value="Composite domain of metallo-dependent hydrolases"/>
    <property type="match status" value="1"/>
</dbReference>
<evidence type="ECO:0000313" key="4">
    <source>
        <dbReference type="EMBL" id="KZF23063.1"/>
    </source>
</evidence>
<name>A0A165H6R3_XYLHT</name>
<dbReference type="Gene3D" id="2.30.40.10">
    <property type="entry name" value="Urease, subunit C, domain 1"/>
    <property type="match status" value="1"/>
</dbReference>